<feature type="region of interest" description="Disordered" evidence="1">
    <location>
        <begin position="106"/>
        <end position="148"/>
    </location>
</feature>
<organism evidence="2 3">
    <name type="scientific">Plasmodium yoelii yoelii</name>
    <dbReference type="NCBI Taxonomy" id="73239"/>
    <lineage>
        <taxon>Eukaryota</taxon>
        <taxon>Sar</taxon>
        <taxon>Alveolata</taxon>
        <taxon>Apicomplexa</taxon>
        <taxon>Aconoidasida</taxon>
        <taxon>Haemosporida</taxon>
        <taxon>Plasmodiidae</taxon>
        <taxon>Plasmodium</taxon>
        <taxon>Plasmodium (Vinckeia)</taxon>
    </lineage>
</organism>
<accession>Q7R713</accession>
<keyword evidence="3" id="KW-1185">Reference proteome</keyword>
<protein>
    <submittedName>
        <fullName evidence="2">Uncharacterized protein</fullName>
    </submittedName>
</protein>
<gene>
    <name evidence="2" type="ORF">PY07777</name>
</gene>
<proteinExistence type="predicted"/>
<name>Q7R713_PLAYO</name>
<dbReference type="Proteomes" id="UP000008553">
    <property type="component" value="Unassembled WGS sequence"/>
</dbReference>
<comment type="caution">
    <text evidence="2">The sequence shown here is derived from an EMBL/GenBank/DDBJ whole genome shotgun (WGS) entry which is preliminary data.</text>
</comment>
<feature type="non-terminal residue" evidence="2">
    <location>
        <position position="1"/>
    </location>
</feature>
<dbReference type="InParanoid" id="Q7R713"/>
<sequence>DGVLLGVQQEGQHPGFALLHAAPVGIEPGLGEIGSVISTVAEQGVAVHAVLGLHRLLALGNQGRRFILAQRPAEQRFVATEYRAVAVQDVIEAVVDGPVDDAVGLHPAAADRSLRQRVEGQDDEDDERTGSDPDRNLFPKALGSPDRR</sequence>
<dbReference type="AlphaFoldDB" id="Q7R713"/>
<feature type="compositionally biased region" description="Basic and acidic residues" evidence="1">
    <location>
        <begin position="128"/>
        <end position="137"/>
    </location>
</feature>
<dbReference type="PaxDb" id="73239-Q7R713"/>
<reference evidence="2 3" key="1">
    <citation type="journal article" date="2002" name="Nature">
        <title>Genome sequence and comparative analysis of the model rodent malaria parasite Plasmodium yoelii yoelii.</title>
        <authorList>
            <person name="Carlton J.M."/>
            <person name="Angiuoli S.V."/>
            <person name="Suh B.B."/>
            <person name="Kooij T.W."/>
            <person name="Pertea M."/>
            <person name="Silva J.C."/>
            <person name="Ermolaeva M.D."/>
            <person name="Allen J.E."/>
            <person name="Selengut J.D."/>
            <person name="Koo H.L."/>
            <person name="Peterson J.D."/>
            <person name="Pop M."/>
            <person name="Kosack D.S."/>
            <person name="Shumway M.F."/>
            <person name="Bidwell S.L."/>
            <person name="Shallom S.J."/>
            <person name="van Aken S.E."/>
            <person name="Riedmuller S.B."/>
            <person name="Feldblyum T.V."/>
            <person name="Cho J.K."/>
            <person name="Quackenbush J."/>
            <person name="Sedegah M."/>
            <person name="Shoaibi A."/>
            <person name="Cummings L.M."/>
            <person name="Florens L."/>
            <person name="Yates J.R."/>
            <person name="Raine J.D."/>
            <person name="Sinden R.E."/>
            <person name="Harris M.A."/>
            <person name="Cunningham D.A."/>
            <person name="Preiser P.R."/>
            <person name="Bergman L.W."/>
            <person name="Vaidya A.B."/>
            <person name="van Lin L.H."/>
            <person name="Janse C.J."/>
            <person name="Waters A.P."/>
            <person name="Smith H.O."/>
            <person name="White O.R."/>
            <person name="Salzberg S.L."/>
            <person name="Venter J.C."/>
            <person name="Fraser C.M."/>
            <person name="Hoffman S.L."/>
            <person name="Gardner M.J."/>
            <person name="Carucci D.J."/>
        </authorList>
    </citation>
    <scope>NUCLEOTIDE SEQUENCE [LARGE SCALE GENOMIC DNA]</scope>
    <source>
        <strain evidence="2 3">17XNL</strain>
    </source>
</reference>
<evidence type="ECO:0000256" key="1">
    <source>
        <dbReference type="SAM" id="MobiDB-lite"/>
    </source>
</evidence>
<evidence type="ECO:0000313" key="2">
    <source>
        <dbReference type="EMBL" id="EAA20308.1"/>
    </source>
</evidence>
<evidence type="ECO:0000313" key="3">
    <source>
        <dbReference type="Proteomes" id="UP000008553"/>
    </source>
</evidence>
<dbReference type="EMBL" id="AABL01002918">
    <property type="protein sequence ID" value="EAA20308.1"/>
    <property type="molecule type" value="Genomic_DNA"/>
</dbReference>